<dbReference type="PROSITE" id="PS50076">
    <property type="entry name" value="DNAJ_2"/>
    <property type="match status" value="1"/>
</dbReference>
<dbReference type="InterPro" id="IPR001623">
    <property type="entry name" value="DnaJ_domain"/>
</dbReference>
<dbReference type="EMBL" id="CAUYUJ010015686">
    <property type="protein sequence ID" value="CAK0856971.1"/>
    <property type="molecule type" value="Genomic_DNA"/>
</dbReference>
<feature type="domain" description="Myb-like" evidence="9">
    <location>
        <begin position="501"/>
        <end position="551"/>
    </location>
</feature>
<dbReference type="SUPFAM" id="SSF46689">
    <property type="entry name" value="Homeodomain-like"/>
    <property type="match status" value="1"/>
</dbReference>
<evidence type="ECO:0000259" key="9">
    <source>
        <dbReference type="PROSITE" id="PS50090"/>
    </source>
</evidence>
<dbReference type="SUPFAM" id="SSF46565">
    <property type="entry name" value="Chaperone J-domain"/>
    <property type="match status" value="1"/>
</dbReference>
<dbReference type="Proteomes" id="UP001189429">
    <property type="component" value="Unassembled WGS sequence"/>
</dbReference>
<comment type="subcellular location">
    <subcellularLocation>
        <location evidence="5">Endomembrane system</location>
        <topology evidence="5">Single-pass membrane protein</topology>
    </subcellularLocation>
</comment>
<accession>A0ABN9UC20</accession>
<evidence type="ECO:0000256" key="5">
    <source>
        <dbReference type="ARBA" id="ARBA00037847"/>
    </source>
</evidence>
<keyword evidence="11" id="KW-1185">Reference proteome</keyword>
<evidence type="ECO:0008006" key="12">
    <source>
        <dbReference type="Google" id="ProtNLM"/>
    </source>
</evidence>
<keyword evidence="2 7" id="KW-0732">Signal</keyword>
<dbReference type="InterPro" id="IPR001005">
    <property type="entry name" value="SANT/Myb"/>
</dbReference>
<feature type="region of interest" description="Disordered" evidence="6">
    <location>
        <begin position="277"/>
        <end position="316"/>
    </location>
</feature>
<dbReference type="Gene3D" id="1.10.287.110">
    <property type="entry name" value="DnaJ domain"/>
    <property type="match status" value="1"/>
</dbReference>
<evidence type="ECO:0000256" key="2">
    <source>
        <dbReference type="ARBA" id="ARBA00022729"/>
    </source>
</evidence>
<sequence>MECNSQATSKRWNERLCRLCVCCLIVVAPCTAEKYCGKDNCYELLGVRADADTFAIKRAYRKLSLKWHPDKNVGKEEEATQMFTKIAAAYEVLSDDEMRASYDYALEHPEQAMYNNYRYYKTMVGQKVSLQSVFIGFVAFMSLLQYVNQTSLCRQHRSIMMKAPGFKGQLKDAVDARVSELRLRSSVDLSAKEKNAIMETLFCNCQVDGMSLAPVGVANLFIVQLALLPMRVIAYIREAPARRSLRHMKAEEERFHREREKAELLKRQQVEEDTLRRRLAGKDRKQKDELDRERAKERAREERRREELERKRETDERCEAGRRAREYITAAGKDLGFSVEELRPILSLGSDSVVAAAKDLETSGPPELLRDRFRAMSADLKASASRERELQEKVDRTPWAQDELAALAKGMNRFPGGSPNRWGKICNFIEQVTGKRRSEADATDKARGLSSLAGQASSMSQAPSQIDKTVSSQIVETRSNEGSDARSTSAKFDSLSDDSIWSQAQQAALEKALVTYPASLGLTTAERWDKISACVEGKSRKQCAERFKALRDQVKSA</sequence>
<gene>
    <name evidence="10" type="ORF">PCOR1329_LOCUS47208</name>
</gene>
<keyword evidence="3" id="KW-1133">Transmembrane helix</keyword>
<dbReference type="InterPro" id="IPR036869">
    <property type="entry name" value="J_dom_sf"/>
</dbReference>
<dbReference type="SMART" id="SM00717">
    <property type="entry name" value="SANT"/>
    <property type="match status" value="2"/>
</dbReference>
<evidence type="ECO:0000256" key="4">
    <source>
        <dbReference type="ARBA" id="ARBA00023136"/>
    </source>
</evidence>
<evidence type="ECO:0000313" key="10">
    <source>
        <dbReference type="EMBL" id="CAK0856971.1"/>
    </source>
</evidence>
<reference evidence="10" key="1">
    <citation type="submission" date="2023-10" db="EMBL/GenBank/DDBJ databases">
        <authorList>
            <person name="Chen Y."/>
            <person name="Shah S."/>
            <person name="Dougan E. K."/>
            <person name="Thang M."/>
            <person name="Chan C."/>
        </authorList>
    </citation>
    <scope>NUCLEOTIDE SEQUENCE [LARGE SCALE GENOMIC DNA]</scope>
</reference>
<evidence type="ECO:0000313" key="11">
    <source>
        <dbReference type="Proteomes" id="UP001189429"/>
    </source>
</evidence>
<dbReference type="Pfam" id="PF00226">
    <property type="entry name" value="DnaJ"/>
    <property type="match status" value="1"/>
</dbReference>
<name>A0ABN9UC20_9DINO</name>
<dbReference type="InterPro" id="IPR052606">
    <property type="entry name" value="DnaJ_domain_protein"/>
</dbReference>
<feature type="compositionally biased region" description="Polar residues" evidence="6">
    <location>
        <begin position="485"/>
        <end position="496"/>
    </location>
</feature>
<dbReference type="Gene3D" id="1.10.10.60">
    <property type="entry name" value="Homeodomain-like"/>
    <property type="match status" value="2"/>
</dbReference>
<dbReference type="PROSITE" id="PS00636">
    <property type="entry name" value="DNAJ_1"/>
    <property type="match status" value="1"/>
</dbReference>
<dbReference type="Pfam" id="PF23082">
    <property type="entry name" value="Myb_DNA-binding_2"/>
    <property type="match status" value="1"/>
</dbReference>
<dbReference type="InterPro" id="IPR009057">
    <property type="entry name" value="Homeodomain-like_sf"/>
</dbReference>
<dbReference type="CDD" id="cd00167">
    <property type="entry name" value="SANT"/>
    <property type="match status" value="1"/>
</dbReference>
<dbReference type="PROSITE" id="PS50090">
    <property type="entry name" value="MYB_LIKE"/>
    <property type="match status" value="1"/>
</dbReference>
<proteinExistence type="predicted"/>
<dbReference type="CDD" id="cd06257">
    <property type="entry name" value="DnaJ"/>
    <property type="match status" value="1"/>
</dbReference>
<comment type="caution">
    <text evidence="10">The sequence shown here is derived from an EMBL/GenBank/DDBJ whole genome shotgun (WGS) entry which is preliminary data.</text>
</comment>
<dbReference type="PANTHER" id="PTHR44653:SF2">
    <property type="entry name" value="DNAJ HOMOLOG SUBFAMILY C MEMBER 1"/>
    <property type="match status" value="1"/>
</dbReference>
<feature type="region of interest" description="Disordered" evidence="6">
    <location>
        <begin position="436"/>
        <end position="496"/>
    </location>
</feature>
<evidence type="ECO:0000256" key="7">
    <source>
        <dbReference type="SAM" id="SignalP"/>
    </source>
</evidence>
<organism evidence="10 11">
    <name type="scientific">Prorocentrum cordatum</name>
    <dbReference type="NCBI Taxonomy" id="2364126"/>
    <lineage>
        <taxon>Eukaryota</taxon>
        <taxon>Sar</taxon>
        <taxon>Alveolata</taxon>
        <taxon>Dinophyceae</taxon>
        <taxon>Prorocentrales</taxon>
        <taxon>Prorocentraceae</taxon>
        <taxon>Prorocentrum</taxon>
    </lineage>
</organism>
<dbReference type="PANTHER" id="PTHR44653">
    <property type="entry name" value="DNAJ HOMOLOG SUBFAMILY C MEMBER 1"/>
    <property type="match status" value="1"/>
</dbReference>
<protein>
    <recommendedName>
        <fullName evidence="12">DnaJ homolog subfamily C member 2</fullName>
    </recommendedName>
</protein>
<evidence type="ECO:0000256" key="1">
    <source>
        <dbReference type="ARBA" id="ARBA00022692"/>
    </source>
</evidence>
<keyword evidence="1" id="KW-0812">Transmembrane</keyword>
<dbReference type="InterPro" id="IPR018253">
    <property type="entry name" value="DnaJ_domain_CS"/>
</dbReference>
<keyword evidence="4" id="KW-0472">Membrane</keyword>
<evidence type="ECO:0000256" key="6">
    <source>
        <dbReference type="SAM" id="MobiDB-lite"/>
    </source>
</evidence>
<dbReference type="PRINTS" id="PR00625">
    <property type="entry name" value="JDOMAIN"/>
</dbReference>
<feature type="domain" description="J" evidence="8">
    <location>
        <begin position="40"/>
        <end position="106"/>
    </location>
</feature>
<feature type="compositionally biased region" description="Polar residues" evidence="6">
    <location>
        <begin position="452"/>
        <end position="477"/>
    </location>
</feature>
<evidence type="ECO:0000259" key="8">
    <source>
        <dbReference type="PROSITE" id="PS50076"/>
    </source>
</evidence>
<feature type="compositionally biased region" description="Basic and acidic residues" evidence="6">
    <location>
        <begin position="436"/>
        <end position="447"/>
    </location>
</feature>
<evidence type="ECO:0000256" key="3">
    <source>
        <dbReference type="ARBA" id="ARBA00022989"/>
    </source>
</evidence>
<feature type="signal peptide" evidence="7">
    <location>
        <begin position="1"/>
        <end position="32"/>
    </location>
</feature>
<feature type="chain" id="PRO_5045039786" description="DnaJ homolog subfamily C member 2" evidence="7">
    <location>
        <begin position="33"/>
        <end position="557"/>
    </location>
</feature>
<dbReference type="SMART" id="SM00271">
    <property type="entry name" value="DnaJ"/>
    <property type="match status" value="1"/>
</dbReference>